<evidence type="ECO:0000313" key="2">
    <source>
        <dbReference type="Proteomes" id="UP000597867"/>
    </source>
</evidence>
<gene>
    <name evidence="1" type="ORF">IQ222_06215</name>
</gene>
<evidence type="ECO:0000313" key="1">
    <source>
        <dbReference type="EMBL" id="MBE9218388.1"/>
    </source>
</evidence>
<reference evidence="1" key="1">
    <citation type="submission" date="2020-10" db="EMBL/GenBank/DDBJ databases">
        <authorList>
            <person name="Castelo-Branco R."/>
            <person name="Eusebio N."/>
            <person name="Adriana R."/>
            <person name="Vieira A."/>
            <person name="Brugerolle De Fraissinette N."/>
            <person name="Rezende De Castro R."/>
            <person name="Schneider M.P."/>
            <person name="Vasconcelos V."/>
            <person name="Leao P.N."/>
        </authorList>
    </citation>
    <scope>NUCLEOTIDE SEQUENCE</scope>
    <source>
        <strain evidence="1">LEGE 04289</strain>
    </source>
</reference>
<comment type="caution">
    <text evidence="1">The sequence shown here is derived from an EMBL/GenBank/DDBJ whole genome shotgun (WGS) entry which is preliminary data.</text>
</comment>
<protein>
    <submittedName>
        <fullName evidence="1">Uncharacterized protein</fullName>
    </submittedName>
</protein>
<proteinExistence type="predicted"/>
<dbReference type="EMBL" id="JADEWF010000014">
    <property type="protein sequence ID" value="MBE9218388.1"/>
    <property type="molecule type" value="Genomic_DNA"/>
</dbReference>
<accession>A0ACC5PYV6</accession>
<name>A0ACC5PYV6_DOLFA</name>
<dbReference type="Proteomes" id="UP000597867">
    <property type="component" value="Unassembled WGS sequence"/>
</dbReference>
<sequence>MKIMELSNRVQIKDFPKSNYLSSLKKTVRTFVRRKCDWSIGIYTGESPFQLSSPENIKNPVLTAKDVTDIPADFVADPFMVRENGVWYMFFEVLNSLNFKGEIGLATSKNGLNWRYEQIIIREDFHLSYPYVFKFQNEYYMIPESYKANAIRLYKAVEFPTRWTLVKTLLEGSDYVDSSIFNFHDQWWMFTTSPQGNILHLYYADELMGNWVKHPQSPLIEGNFHISRPGGRVIVSDGKIFRYTQDVVGFYGNQVRAYEITNLTTTNYEEKETIHNPVIKGSGEGWNKIGMHNIDPHQLDNGKWIACVDGYQIVFVFGMAERKRIKIMTKANAKK</sequence>
<organism evidence="1 2">
    <name type="scientific">Dolichospermum flos-aquae LEGE 04289</name>
    <dbReference type="NCBI Taxonomy" id="1828708"/>
    <lineage>
        <taxon>Bacteria</taxon>
        <taxon>Bacillati</taxon>
        <taxon>Cyanobacteriota</taxon>
        <taxon>Cyanophyceae</taxon>
        <taxon>Nostocales</taxon>
        <taxon>Aphanizomenonaceae</taxon>
        <taxon>Dolichospermum</taxon>
    </lineage>
</organism>
<keyword evidence="2" id="KW-1185">Reference proteome</keyword>